<feature type="region of interest" description="Disordered" evidence="1">
    <location>
        <begin position="57"/>
        <end position="98"/>
    </location>
</feature>
<evidence type="ECO:0000313" key="3">
    <source>
        <dbReference type="Proteomes" id="UP001396334"/>
    </source>
</evidence>
<gene>
    <name evidence="2" type="ORF">V6N11_024457</name>
</gene>
<comment type="caution">
    <text evidence="2">The sequence shown here is derived from an EMBL/GenBank/DDBJ whole genome shotgun (WGS) entry which is preliminary data.</text>
</comment>
<dbReference type="EMBL" id="JBBPBN010000035">
    <property type="protein sequence ID" value="KAK9001759.1"/>
    <property type="molecule type" value="Genomic_DNA"/>
</dbReference>
<sequence>MINREKWRRRVRRATEDHRLLVSRAKSLFSSQKRTLLILSPLVLLLLLLSIRHLNPNPNPKTNRIPSKSWSPTTPSPLLVIGKSPGSSPPSPTNKTFDNEVVEKRVRVSWESDKAWYEGKHLIQYNDAIAKEEELDLVEETRGRFKRLRRGGCSVFKRVVIEFEGEAEFGC</sequence>
<proteinExistence type="predicted"/>
<accession>A0ABR2QMA6</accession>
<evidence type="ECO:0000256" key="1">
    <source>
        <dbReference type="SAM" id="MobiDB-lite"/>
    </source>
</evidence>
<evidence type="ECO:0000313" key="2">
    <source>
        <dbReference type="EMBL" id="KAK9001759.1"/>
    </source>
</evidence>
<organism evidence="2 3">
    <name type="scientific">Hibiscus sabdariffa</name>
    <name type="common">roselle</name>
    <dbReference type="NCBI Taxonomy" id="183260"/>
    <lineage>
        <taxon>Eukaryota</taxon>
        <taxon>Viridiplantae</taxon>
        <taxon>Streptophyta</taxon>
        <taxon>Embryophyta</taxon>
        <taxon>Tracheophyta</taxon>
        <taxon>Spermatophyta</taxon>
        <taxon>Magnoliopsida</taxon>
        <taxon>eudicotyledons</taxon>
        <taxon>Gunneridae</taxon>
        <taxon>Pentapetalae</taxon>
        <taxon>rosids</taxon>
        <taxon>malvids</taxon>
        <taxon>Malvales</taxon>
        <taxon>Malvaceae</taxon>
        <taxon>Malvoideae</taxon>
        <taxon>Hibiscus</taxon>
    </lineage>
</organism>
<dbReference type="Proteomes" id="UP001396334">
    <property type="component" value="Unassembled WGS sequence"/>
</dbReference>
<feature type="compositionally biased region" description="Low complexity" evidence="1">
    <location>
        <begin position="66"/>
        <end position="77"/>
    </location>
</feature>
<keyword evidence="3" id="KW-1185">Reference proteome</keyword>
<reference evidence="2 3" key="1">
    <citation type="journal article" date="2024" name="G3 (Bethesda)">
        <title>Genome assembly of Hibiscus sabdariffa L. provides insights into metabolisms of medicinal natural products.</title>
        <authorList>
            <person name="Kim T."/>
        </authorList>
    </citation>
    <scope>NUCLEOTIDE SEQUENCE [LARGE SCALE GENOMIC DNA]</scope>
    <source>
        <strain evidence="2">TK-2024</strain>
        <tissue evidence="2">Old leaves</tissue>
    </source>
</reference>
<protein>
    <submittedName>
        <fullName evidence="2">Uncharacterized protein</fullName>
    </submittedName>
</protein>
<name>A0ABR2QMA6_9ROSI</name>